<keyword evidence="1" id="KW-1133">Transmembrane helix</keyword>
<proteinExistence type="predicted"/>
<accession>A0A3L8G9F4</accession>
<feature type="domain" description="Glycosyl transferase family 1" evidence="2">
    <location>
        <begin position="182"/>
        <end position="316"/>
    </location>
</feature>
<dbReference type="SUPFAM" id="SSF53756">
    <property type="entry name" value="UDP-Glycosyltransferase/glycogen phosphorylase"/>
    <property type="match status" value="1"/>
</dbReference>
<name>A0A3L8G9F4_STRIN</name>
<dbReference type="AlphaFoldDB" id="A0A3L8G9F4"/>
<dbReference type="OrthoDB" id="6385861at2"/>
<feature type="transmembrane region" description="Helical" evidence="1">
    <location>
        <begin position="135"/>
        <end position="155"/>
    </location>
</feature>
<evidence type="ECO:0000313" key="3">
    <source>
        <dbReference type="EMBL" id="RLU57322.1"/>
    </source>
</evidence>
<evidence type="ECO:0000313" key="4">
    <source>
        <dbReference type="Proteomes" id="UP000269148"/>
    </source>
</evidence>
<evidence type="ECO:0000256" key="1">
    <source>
        <dbReference type="SAM" id="Phobius"/>
    </source>
</evidence>
<feature type="transmembrane region" description="Helical" evidence="1">
    <location>
        <begin position="83"/>
        <end position="101"/>
    </location>
</feature>
<keyword evidence="1" id="KW-0472">Membrane</keyword>
<organism evidence="3 4">
    <name type="scientific">Streptococcus iniae</name>
    <name type="common">Streptococcus shiloi</name>
    <dbReference type="NCBI Taxonomy" id="1346"/>
    <lineage>
        <taxon>Bacteria</taxon>
        <taxon>Bacillati</taxon>
        <taxon>Bacillota</taxon>
        <taxon>Bacilli</taxon>
        <taxon>Lactobacillales</taxon>
        <taxon>Streptococcaceae</taxon>
        <taxon>Streptococcus</taxon>
    </lineage>
</organism>
<dbReference type="Pfam" id="PF00534">
    <property type="entry name" value="Glycos_transf_1"/>
    <property type="match status" value="1"/>
</dbReference>
<dbReference type="STRING" id="1346.BMF34_04165"/>
<dbReference type="Proteomes" id="UP000269148">
    <property type="component" value="Unassembled WGS sequence"/>
</dbReference>
<sequence>MVKRNRNVLFLANIDLNPNEGIYKKIIAQAKGFKNANSDGWIVTKQGGNSVYANTENEIFEVSRKNLFQLSKEIILRNNIRAVYIRHMVPSFSLVFFLLWLKKNNIEIYYEIPTYPYFSEQFRVSKKKYRALVKIILDIIFWPVIYMIINHLIVIKSNSKVKVFKKMIEITNGADTHSLKIKKYEQNYSKISLVAVGTIYPYHGYDRILKGLKAINEEYNQKVIEINFIGKSSTLDDLKKLSEKLELKNVYFHGTKTTEELNDLYDKFDLGLGCLALHRRDADIDTTIKVIEYYCRGVAVLTSGDSPLGEIFSNTTIKIASNEDIIDLNYVLSEFEKITQSDMQQISQLSINKFSWNKIIFDLN</sequence>
<dbReference type="Gene3D" id="3.40.50.2000">
    <property type="entry name" value="Glycogen Phosphorylase B"/>
    <property type="match status" value="2"/>
</dbReference>
<comment type="caution">
    <text evidence="3">The sequence shown here is derived from an EMBL/GenBank/DDBJ whole genome shotgun (WGS) entry which is preliminary data.</text>
</comment>
<dbReference type="RefSeq" id="WP_121792031.1">
    <property type="nucleotide sequence ID" value="NZ_QLQC01000046.1"/>
</dbReference>
<keyword evidence="1" id="KW-0812">Transmembrane</keyword>
<dbReference type="EMBL" id="QLQD01000042">
    <property type="protein sequence ID" value="RLU57322.1"/>
    <property type="molecule type" value="Genomic_DNA"/>
</dbReference>
<dbReference type="GO" id="GO:0016757">
    <property type="term" value="F:glycosyltransferase activity"/>
    <property type="evidence" value="ECO:0007669"/>
    <property type="project" value="InterPro"/>
</dbReference>
<dbReference type="InterPro" id="IPR001296">
    <property type="entry name" value="Glyco_trans_1"/>
</dbReference>
<protein>
    <recommendedName>
        <fullName evidence="2">Glycosyl transferase family 1 domain-containing protein</fullName>
    </recommendedName>
</protein>
<gene>
    <name evidence="3" type="ORF">DIY07_04475</name>
</gene>
<reference evidence="3 4" key="1">
    <citation type="submission" date="2018-06" db="EMBL/GenBank/DDBJ databases">
        <title>Mutators as drivers of adaptation in pathogenic bacteria and a risk factor for host jumps and vaccine escape.</title>
        <authorList>
            <person name="Barnes A.C."/>
            <person name="Silayeva O."/>
        </authorList>
    </citation>
    <scope>NUCLEOTIDE SEQUENCE [LARGE SCALE GENOMIC DNA]</scope>
    <source>
        <strain evidence="3 4">QMA0445</strain>
    </source>
</reference>
<evidence type="ECO:0000259" key="2">
    <source>
        <dbReference type="Pfam" id="PF00534"/>
    </source>
</evidence>